<dbReference type="InterPro" id="IPR002797">
    <property type="entry name" value="Polysacc_synth"/>
</dbReference>
<dbReference type="Proteomes" id="UP001597314">
    <property type="component" value="Unassembled WGS sequence"/>
</dbReference>
<feature type="transmembrane region" description="Helical" evidence="6">
    <location>
        <begin position="376"/>
        <end position="397"/>
    </location>
</feature>
<feature type="transmembrane region" description="Helical" evidence="6">
    <location>
        <begin position="221"/>
        <end position="242"/>
    </location>
</feature>
<evidence type="ECO:0000256" key="3">
    <source>
        <dbReference type="ARBA" id="ARBA00022692"/>
    </source>
</evidence>
<feature type="transmembrane region" description="Helical" evidence="6">
    <location>
        <begin position="409"/>
        <end position="429"/>
    </location>
</feature>
<feature type="transmembrane region" description="Helical" evidence="6">
    <location>
        <begin position="344"/>
        <end position="364"/>
    </location>
</feature>
<feature type="transmembrane region" description="Helical" evidence="6">
    <location>
        <begin position="56"/>
        <end position="76"/>
    </location>
</feature>
<name>A0ABW5APH0_9BRAD</name>
<keyword evidence="4 6" id="KW-1133">Transmembrane helix</keyword>
<keyword evidence="8" id="KW-1185">Reference proteome</keyword>
<feature type="transmembrane region" description="Helical" evidence="6">
    <location>
        <begin position="126"/>
        <end position="152"/>
    </location>
</feature>
<feature type="transmembrane region" description="Helical" evidence="6">
    <location>
        <begin position="298"/>
        <end position="323"/>
    </location>
</feature>
<sequence>MAASETDHGGSGPEPESGPLARLRRRLVGPLAARIAAFRSDDSDRSVARRSAGAAFLIRVASAGILFVSQILLARWMGRFEFGIYVAVWAWASVLGPLAPLGLAYGSQRFIPEYRHRGDLDGLRGFLTGARLLSLAQGAIAGALLAAVVLALGRHVPAHFLVPFLIAAATLPAFTLSMVQDGMARSFDWIDLALVPLFIVQPMLILAVTGGLHVAGGAIDAVAVLATTGAAMWLVTLVQAVLMGRRLAGTVPAGPRRFDVRHWLKTSLPIFVVDGFFLLLFYVDILVLQLYVGPQDVAIYYAASKTLSLVHFISYAVGAAVAHRFSAYHVAGEREKLKDFVGDAVRWTFWPTLAFGAVLAALGLPLLRLFGPGFDAGYPLILIIMIGLLARGAVGPAERLLNMTGHQSLCAVVYATALAVNVILCVVLIPRFGIFGAGWATAAAVVVESMMLFVMVKRKLGLYVFVVRLRRS</sequence>
<keyword evidence="5 6" id="KW-0472">Membrane</keyword>
<evidence type="ECO:0000256" key="6">
    <source>
        <dbReference type="SAM" id="Phobius"/>
    </source>
</evidence>
<feature type="transmembrane region" description="Helical" evidence="6">
    <location>
        <begin position="82"/>
        <end position="105"/>
    </location>
</feature>
<evidence type="ECO:0000256" key="1">
    <source>
        <dbReference type="ARBA" id="ARBA00004651"/>
    </source>
</evidence>
<evidence type="ECO:0000256" key="2">
    <source>
        <dbReference type="ARBA" id="ARBA00022475"/>
    </source>
</evidence>
<feature type="transmembrane region" description="Helical" evidence="6">
    <location>
        <begin position="189"/>
        <end position="215"/>
    </location>
</feature>
<dbReference type="PANTHER" id="PTHR30250:SF11">
    <property type="entry name" value="O-ANTIGEN TRANSPORTER-RELATED"/>
    <property type="match status" value="1"/>
</dbReference>
<feature type="transmembrane region" description="Helical" evidence="6">
    <location>
        <begin position="263"/>
        <end position="292"/>
    </location>
</feature>
<accession>A0ABW5APH0</accession>
<dbReference type="EMBL" id="JBHUIW010000027">
    <property type="protein sequence ID" value="MFD2184405.1"/>
    <property type="molecule type" value="Genomic_DNA"/>
</dbReference>
<dbReference type="RefSeq" id="WP_378479545.1">
    <property type="nucleotide sequence ID" value="NZ_JBHUIW010000027.1"/>
</dbReference>
<gene>
    <name evidence="7" type="ORF">ACFSOX_19805</name>
</gene>
<evidence type="ECO:0000256" key="4">
    <source>
        <dbReference type="ARBA" id="ARBA00022989"/>
    </source>
</evidence>
<comment type="caution">
    <text evidence="7">The sequence shown here is derived from an EMBL/GenBank/DDBJ whole genome shotgun (WGS) entry which is preliminary data.</text>
</comment>
<feature type="transmembrane region" description="Helical" evidence="6">
    <location>
        <begin position="435"/>
        <end position="456"/>
    </location>
</feature>
<dbReference type="Pfam" id="PF01943">
    <property type="entry name" value="Polysacc_synt"/>
    <property type="match status" value="1"/>
</dbReference>
<evidence type="ECO:0000313" key="8">
    <source>
        <dbReference type="Proteomes" id="UP001597314"/>
    </source>
</evidence>
<protein>
    <submittedName>
        <fullName evidence="7">Lipopolysaccharide biosynthesis protein</fullName>
    </submittedName>
</protein>
<proteinExistence type="predicted"/>
<keyword evidence="2" id="KW-1003">Cell membrane</keyword>
<dbReference type="InterPro" id="IPR050833">
    <property type="entry name" value="Poly_Biosynth_Transport"/>
</dbReference>
<organism evidence="7 8">
    <name type="scientific">Rhodoplanes azumiensis</name>
    <dbReference type="NCBI Taxonomy" id="1897628"/>
    <lineage>
        <taxon>Bacteria</taxon>
        <taxon>Pseudomonadati</taxon>
        <taxon>Pseudomonadota</taxon>
        <taxon>Alphaproteobacteria</taxon>
        <taxon>Hyphomicrobiales</taxon>
        <taxon>Nitrobacteraceae</taxon>
        <taxon>Rhodoplanes</taxon>
    </lineage>
</organism>
<feature type="transmembrane region" description="Helical" evidence="6">
    <location>
        <begin position="158"/>
        <end position="177"/>
    </location>
</feature>
<comment type="subcellular location">
    <subcellularLocation>
        <location evidence="1">Cell membrane</location>
        <topology evidence="1">Multi-pass membrane protein</topology>
    </subcellularLocation>
</comment>
<evidence type="ECO:0000313" key="7">
    <source>
        <dbReference type="EMBL" id="MFD2184405.1"/>
    </source>
</evidence>
<evidence type="ECO:0000256" key="5">
    <source>
        <dbReference type="ARBA" id="ARBA00023136"/>
    </source>
</evidence>
<reference evidence="8" key="1">
    <citation type="journal article" date="2019" name="Int. J. Syst. Evol. Microbiol.">
        <title>The Global Catalogue of Microorganisms (GCM) 10K type strain sequencing project: providing services to taxonomists for standard genome sequencing and annotation.</title>
        <authorList>
            <consortium name="The Broad Institute Genomics Platform"/>
            <consortium name="The Broad Institute Genome Sequencing Center for Infectious Disease"/>
            <person name="Wu L."/>
            <person name="Ma J."/>
        </authorList>
    </citation>
    <scope>NUCLEOTIDE SEQUENCE [LARGE SCALE GENOMIC DNA]</scope>
    <source>
        <strain evidence="8">CGMCC 1.6774</strain>
    </source>
</reference>
<keyword evidence="3 6" id="KW-0812">Transmembrane</keyword>
<dbReference type="PANTHER" id="PTHR30250">
    <property type="entry name" value="PST FAMILY PREDICTED COLANIC ACID TRANSPORTER"/>
    <property type="match status" value="1"/>
</dbReference>